<dbReference type="Pfam" id="PF03235">
    <property type="entry name" value="GmrSD_N"/>
    <property type="match status" value="1"/>
</dbReference>
<dbReference type="InterPro" id="IPR011089">
    <property type="entry name" value="GmrSD_C"/>
</dbReference>
<gene>
    <name evidence="3" type="ORF">FN961_17480</name>
</gene>
<accession>A0A553JKT6</accession>
<dbReference type="Pfam" id="PF07510">
    <property type="entry name" value="GmrSD_C"/>
    <property type="match status" value="1"/>
</dbReference>
<dbReference type="OrthoDB" id="9798761at2"/>
<dbReference type="PANTHER" id="PTHR35149:SF2">
    <property type="entry name" value="DUF262 DOMAIN-CONTAINING PROTEIN"/>
    <property type="match status" value="1"/>
</dbReference>
<dbReference type="Proteomes" id="UP000318126">
    <property type="component" value="Unassembled WGS sequence"/>
</dbReference>
<evidence type="ECO:0000259" key="1">
    <source>
        <dbReference type="Pfam" id="PF03235"/>
    </source>
</evidence>
<evidence type="ECO:0000313" key="3">
    <source>
        <dbReference type="EMBL" id="TRY13059.1"/>
    </source>
</evidence>
<evidence type="ECO:0000313" key="4">
    <source>
        <dbReference type="Proteomes" id="UP000318126"/>
    </source>
</evidence>
<proteinExistence type="predicted"/>
<keyword evidence="4" id="KW-1185">Reference proteome</keyword>
<comment type="caution">
    <text evidence="3">The sequence shown here is derived from an EMBL/GenBank/DDBJ whole genome shotgun (WGS) entry which is preliminary data.</text>
</comment>
<dbReference type="InterPro" id="IPR004919">
    <property type="entry name" value="GmrSD_N"/>
</dbReference>
<feature type="domain" description="GmrSD restriction endonucleases C-terminal" evidence="2">
    <location>
        <begin position="421"/>
        <end position="553"/>
    </location>
</feature>
<protein>
    <submittedName>
        <fullName evidence="3">DUF262 domain-containing protein</fullName>
    </submittedName>
</protein>
<reference evidence="4" key="1">
    <citation type="submission" date="2019-07" db="EMBL/GenBank/DDBJ databases">
        <title>Shewanella sp. YLB-08 draft genomic sequence.</title>
        <authorList>
            <person name="Yu L."/>
        </authorList>
    </citation>
    <scope>NUCLEOTIDE SEQUENCE [LARGE SCALE GENOMIC DNA]</scope>
    <source>
        <strain evidence="4">JCM 20706</strain>
    </source>
</reference>
<feature type="domain" description="GmrSD restriction endonucleases N-terminal" evidence="1">
    <location>
        <begin position="19"/>
        <end position="242"/>
    </location>
</feature>
<evidence type="ECO:0000259" key="2">
    <source>
        <dbReference type="Pfam" id="PF07510"/>
    </source>
</evidence>
<dbReference type="AlphaFoldDB" id="A0A553JKT6"/>
<dbReference type="EMBL" id="VKGK01000023">
    <property type="protein sequence ID" value="TRY13059.1"/>
    <property type="molecule type" value="Genomic_DNA"/>
</dbReference>
<sequence>MALSAENFLNAETDTFGGIIKGDNKFKVPLYQRDYSWNKTHWNDLWLDIETNRKNDSKHYMGSVVLVSKNKKQYDIIDGQQRLTTLTILVLAVVDALKNLVKREIDVDNNEKRIELLITDFIGKKSLSSLNYENKIELNESNNPFFSTYLTNFRKPINIKSTIKSNKLLFDCFNYYKELIKEEIFKDEDVSSLISFVEYISDSLLFIQITATDDLSAYLIFETLNDRGLDLSVTDLLKNYLFSIVDDSDKSHVKNIWDVTINHVSYSGFPKFLRHYWMMQNGLIQEKELFKTVKRHINTPKTAFNLLNSMSEVSEVYAALSESNHQLWEGDEKVKKHIRELSLFNVTQCYPLLINSYLYLEHDDWVATLRICSVISFRYMVVSGLNPNALESKYNDACKAINAGTAKSARDIFLILQPLYVSDEDFERNFESKSIRTKRSAKLARYIVYSIENHLSEHVFDFEFDNGSLEHVLPENPSAEWNDNFPKDIEESFIYRLGNFTLLEPDKNRVIGNKNFENKSDVYKTSRYELTKRFGFQKWNQDNIKARQKYLAKQAKAIWHLPYA</sequence>
<dbReference type="PANTHER" id="PTHR35149">
    <property type="entry name" value="SLL5132 PROTEIN"/>
    <property type="match status" value="1"/>
</dbReference>
<name>A0A553JKT6_SHEHA</name>
<organism evidence="3 4">
    <name type="scientific">Shewanella hanedai</name>
    <name type="common">Alteromonas hanedai</name>
    <dbReference type="NCBI Taxonomy" id="25"/>
    <lineage>
        <taxon>Bacteria</taxon>
        <taxon>Pseudomonadati</taxon>
        <taxon>Pseudomonadota</taxon>
        <taxon>Gammaproteobacteria</taxon>
        <taxon>Alteromonadales</taxon>
        <taxon>Shewanellaceae</taxon>
        <taxon>Shewanella</taxon>
    </lineage>
</organism>